<dbReference type="Proteomes" id="UP001064489">
    <property type="component" value="Chromosome 10"/>
</dbReference>
<dbReference type="SUPFAM" id="SSF49785">
    <property type="entry name" value="Galactose-binding domain-like"/>
    <property type="match status" value="1"/>
</dbReference>
<name>A0AAD5IIQ8_ACENE</name>
<gene>
    <name evidence="3" type="ORF">LWI28_008424</name>
</gene>
<dbReference type="InterPro" id="IPR029411">
    <property type="entry name" value="RG-lyase_III"/>
</dbReference>
<organism evidence="3 4">
    <name type="scientific">Acer negundo</name>
    <name type="common">Box elder</name>
    <dbReference type="NCBI Taxonomy" id="4023"/>
    <lineage>
        <taxon>Eukaryota</taxon>
        <taxon>Viridiplantae</taxon>
        <taxon>Streptophyta</taxon>
        <taxon>Embryophyta</taxon>
        <taxon>Tracheophyta</taxon>
        <taxon>Spermatophyta</taxon>
        <taxon>Magnoliopsida</taxon>
        <taxon>eudicotyledons</taxon>
        <taxon>Gunneridae</taxon>
        <taxon>Pentapetalae</taxon>
        <taxon>rosids</taxon>
        <taxon>malvids</taxon>
        <taxon>Sapindales</taxon>
        <taxon>Sapindaceae</taxon>
        <taxon>Hippocastanoideae</taxon>
        <taxon>Acereae</taxon>
        <taxon>Acer</taxon>
    </lineage>
</organism>
<evidence type="ECO:0000313" key="3">
    <source>
        <dbReference type="EMBL" id="KAI9165132.1"/>
    </source>
</evidence>
<reference evidence="3" key="1">
    <citation type="journal article" date="2022" name="Plant J.">
        <title>Strategies of tolerance reflected in two North American maple genomes.</title>
        <authorList>
            <person name="McEvoy S.L."/>
            <person name="Sezen U.U."/>
            <person name="Trouern-Trend A."/>
            <person name="McMahon S.M."/>
            <person name="Schaberg P.G."/>
            <person name="Yang J."/>
            <person name="Wegrzyn J.L."/>
            <person name="Swenson N.G."/>
        </authorList>
    </citation>
    <scope>NUCLEOTIDE SEQUENCE</scope>
    <source>
        <strain evidence="3">91603</strain>
    </source>
</reference>
<protein>
    <submittedName>
        <fullName evidence="3">Uncharacterized protein</fullName>
    </submittedName>
</protein>
<proteinExistence type="predicted"/>
<comment type="caution">
    <text evidence="3">The sequence shown here is derived from an EMBL/GenBank/DDBJ whole genome shotgun (WGS) entry which is preliminary data.</text>
</comment>
<dbReference type="Pfam" id="PF08240">
    <property type="entry name" value="ADH_N"/>
    <property type="match status" value="1"/>
</dbReference>
<evidence type="ECO:0000313" key="4">
    <source>
        <dbReference type="Proteomes" id="UP001064489"/>
    </source>
</evidence>
<dbReference type="InterPro" id="IPR008979">
    <property type="entry name" value="Galactose-bd-like_sf"/>
</dbReference>
<dbReference type="PANTHER" id="PTHR32018">
    <property type="entry name" value="RHAMNOGALACTURONATE LYASE FAMILY PROTEIN"/>
    <property type="match status" value="1"/>
</dbReference>
<dbReference type="InterPro" id="IPR013154">
    <property type="entry name" value="ADH-like_N"/>
</dbReference>
<accession>A0AAD5IIQ8</accession>
<dbReference type="SUPFAM" id="SSF50129">
    <property type="entry name" value="GroES-like"/>
    <property type="match status" value="1"/>
</dbReference>
<dbReference type="InterPro" id="IPR011032">
    <property type="entry name" value="GroES-like_sf"/>
</dbReference>
<feature type="domain" description="Rhamnogalacturonan lyase" evidence="2">
    <location>
        <begin position="120"/>
        <end position="231"/>
    </location>
</feature>
<sequence>MEQMQPRKAFGWAARDSSGVLSPFTFSRRATGEKDVKFKVLYCGICHSDLHFIKNEWEKDWASSYPLVPGHEIGNRREGFDIQSVVQWDMPYRSSLIRNEFESENQWASSYPLHPGKIGNKTYEGTTWQIIFQLESWKSGNYKLQLALASATEAEIQVRFNDVDRANRALFSTGLIGKDNAIARHGIHGLYKLYTIDVPSSHLQRGNNTLYLTQSRHTGAFQGVMYDYIRLEGPTGN</sequence>
<reference evidence="3" key="2">
    <citation type="submission" date="2023-02" db="EMBL/GenBank/DDBJ databases">
        <authorList>
            <person name="Swenson N.G."/>
            <person name="Wegrzyn J.L."/>
            <person name="Mcevoy S.L."/>
        </authorList>
    </citation>
    <scope>NUCLEOTIDE SEQUENCE</scope>
    <source>
        <strain evidence="3">91603</strain>
        <tissue evidence="3">Leaf</tissue>
    </source>
</reference>
<dbReference type="InterPro" id="IPR051850">
    <property type="entry name" value="Polysacch_Lyase_4"/>
</dbReference>
<evidence type="ECO:0000259" key="2">
    <source>
        <dbReference type="Pfam" id="PF14683"/>
    </source>
</evidence>
<keyword evidence="4" id="KW-1185">Reference proteome</keyword>
<dbReference type="PANTHER" id="PTHR32018:SF6">
    <property type="entry name" value="RHAMNOGALACTURONAN ENDOLYASE"/>
    <property type="match status" value="1"/>
</dbReference>
<evidence type="ECO:0000259" key="1">
    <source>
        <dbReference type="Pfam" id="PF08240"/>
    </source>
</evidence>
<dbReference type="Gene3D" id="3.90.180.10">
    <property type="entry name" value="Medium-chain alcohol dehydrogenases, catalytic domain"/>
    <property type="match status" value="1"/>
</dbReference>
<dbReference type="Gene3D" id="2.60.120.260">
    <property type="entry name" value="Galactose-binding domain-like"/>
    <property type="match status" value="1"/>
</dbReference>
<dbReference type="Pfam" id="PF14683">
    <property type="entry name" value="CBM-like"/>
    <property type="match status" value="1"/>
</dbReference>
<dbReference type="AlphaFoldDB" id="A0AAD5IIQ8"/>
<feature type="domain" description="Alcohol dehydrogenase-like N-terminal" evidence="1">
    <location>
        <begin position="32"/>
        <end position="73"/>
    </location>
</feature>
<dbReference type="EMBL" id="JAJSOW010000105">
    <property type="protein sequence ID" value="KAI9165132.1"/>
    <property type="molecule type" value="Genomic_DNA"/>
</dbReference>